<feature type="transmembrane region" description="Helical" evidence="1">
    <location>
        <begin position="110"/>
        <end position="133"/>
    </location>
</feature>
<evidence type="ECO:0000256" key="1">
    <source>
        <dbReference type="SAM" id="Phobius"/>
    </source>
</evidence>
<feature type="transmembrane region" description="Helical" evidence="1">
    <location>
        <begin position="172"/>
        <end position="194"/>
    </location>
</feature>
<protein>
    <submittedName>
        <fullName evidence="2">Uncharacterized protein</fullName>
    </submittedName>
</protein>
<feature type="transmembrane region" description="Helical" evidence="1">
    <location>
        <begin position="140"/>
        <end position="160"/>
    </location>
</feature>
<evidence type="ECO:0000313" key="2">
    <source>
        <dbReference type="EMBL" id="SFA93640.1"/>
    </source>
</evidence>
<name>A0A1I0WZP5_9FIRM</name>
<dbReference type="AlphaFoldDB" id="A0A1I0WZP5"/>
<proteinExistence type="predicted"/>
<accession>A0A1I0WZP5</accession>
<dbReference type="OrthoDB" id="9813152at2"/>
<keyword evidence="1" id="KW-0472">Membrane</keyword>
<sequence>MKNYPENIEKNTTKTGLKKEKPSKKAIIISMAYTFSLFLAVIICNVCDYAISKSLTWSLITLISIFFAWIISFPMTLLGKKGIKISLVFTSIFILPFLYGLSYLTKTEAVFRLGAMVCVIGLIFLWMSYCLYLYFKNRKLFSMGIILLSLIIFGIMINYYLSKKLETEIFNIWDILSGLLIFAAAIIMFVLDYIKLKGKTDGK</sequence>
<keyword evidence="1" id="KW-0812">Transmembrane</keyword>
<feature type="transmembrane region" description="Helical" evidence="1">
    <location>
        <begin position="85"/>
        <end position="104"/>
    </location>
</feature>
<dbReference type="Proteomes" id="UP000198838">
    <property type="component" value="Unassembled WGS sequence"/>
</dbReference>
<dbReference type="RefSeq" id="WP_092871153.1">
    <property type="nucleotide sequence ID" value="NZ_FOJY01000005.1"/>
</dbReference>
<keyword evidence="3" id="KW-1185">Reference proteome</keyword>
<organism evidence="2 3">
    <name type="scientific">Acetitomaculum ruminis DSM 5522</name>
    <dbReference type="NCBI Taxonomy" id="1120918"/>
    <lineage>
        <taxon>Bacteria</taxon>
        <taxon>Bacillati</taxon>
        <taxon>Bacillota</taxon>
        <taxon>Clostridia</taxon>
        <taxon>Lachnospirales</taxon>
        <taxon>Lachnospiraceae</taxon>
        <taxon>Acetitomaculum</taxon>
    </lineage>
</organism>
<dbReference type="STRING" id="1120918.SAMN05216249_10574"/>
<reference evidence="2 3" key="1">
    <citation type="submission" date="2016-10" db="EMBL/GenBank/DDBJ databases">
        <authorList>
            <person name="de Groot N.N."/>
        </authorList>
    </citation>
    <scope>NUCLEOTIDE SEQUENCE [LARGE SCALE GENOMIC DNA]</scope>
    <source>
        <strain evidence="2 3">DSM 5522</strain>
    </source>
</reference>
<feature type="transmembrane region" description="Helical" evidence="1">
    <location>
        <begin position="57"/>
        <end position="78"/>
    </location>
</feature>
<feature type="transmembrane region" description="Helical" evidence="1">
    <location>
        <begin position="26"/>
        <end position="51"/>
    </location>
</feature>
<gene>
    <name evidence="2" type="ORF">SAMN05216249_10574</name>
</gene>
<dbReference type="EMBL" id="FOJY01000005">
    <property type="protein sequence ID" value="SFA93640.1"/>
    <property type="molecule type" value="Genomic_DNA"/>
</dbReference>
<evidence type="ECO:0000313" key="3">
    <source>
        <dbReference type="Proteomes" id="UP000198838"/>
    </source>
</evidence>
<keyword evidence="1" id="KW-1133">Transmembrane helix</keyword>